<dbReference type="Proteomes" id="UP000736672">
    <property type="component" value="Unassembled WGS sequence"/>
</dbReference>
<dbReference type="OrthoDB" id="5038898at2759"/>
<name>A0A9P9KZT7_FUSSL</name>
<feature type="compositionally biased region" description="Basic and acidic residues" evidence="1">
    <location>
        <begin position="22"/>
        <end position="31"/>
    </location>
</feature>
<feature type="region of interest" description="Disordered" evidence="1">
    <location>
        <begin position="1"/>
        <end position="70"/>
    </location>
</feature>
<keyword evidence="3" id="KW-1185">Reference proteome</keyword>
<dbReference type="EMBL" id="JAGTJS010000004">
    <property type="protein sequence ID" value="KAH7271353.1"/>
    <property type="molecule type" value="Genomic_DNA"/>
</dbReference>
<evidence type="ECO:0000256" key="1">
    <source>
        <dbReference type="SAM" id="MobiDB-lite"/>
    </source>
</evidence>
<organism evidence="2 3">
    <name type="scientific">Fusarium solani</name>
    <name type="common">Filamentous fungus</name>
    <dbReference type="NCBI Taxonomy" id="169388"/>
    <lineage>
        <taxon>Eukaryota</taxon>
        <taxon>Fungi</taxon>
        <taxon>Dikarya</taxon>
        <taxon>Ascomycota</taxon>
        <taxon>Pezizomycotina</taxon>
        <taxon>Sordariomycetes</taxon>
        <taxon>Hypocreomycetidae</taxon>
        <taxon>Hypocreales</taxon>
        <taxon>Nectriaceae</taxon>
        <taxon>Fusarium</taxon>
        <taxon>Fusarium solani species complex</taxon>
    </lineage>
</organism>
<protein>
    <submittedName>
        <fullName evidence="2">Uncharacterized protein</fullName>
    </submittedName>
</protein>
<proteinExistence type="predicted"/>
<evidence type="ECO:0000313" key="3">
    <source>
        <dbReference type="Proteomes" id="UP000736672"/>
    </source>
</evidence>
<sequence length="228" mass="26494">MGKVSFNLPIHGGRGQPDDTEDQRLKPHLHEDDDLPDYSKFPYSTFFPEDHKGKNKSEDPVLDKSSPQYRERVKKTLDALQDEYQETYEWYKDANSKVLAAREERDQLLWNLAVLGIRNVSGQFESSMNSIHEDVGKIQREVRDQNKPNKPTSEYWRLCSNRGIARRCLYRIEIALEAGLRELARLDGADSDAFRQLRGMWARRQSLHADDESLYSETWSATTDVIDD</sequence>
<feature type="compositionally biased region" description="Basic and acidic residues" evidence="1">
    <location>
        <begin position="48"/>
        <end position="62"/>
    </location>
</feature>
<dbReference type="AlphaFoldDB" id="A0A9P9KZT7"/>
<reference evidence="2" key="1">
    <citation type="journal article" date="2021" name="Nat. Commun.">
        <title>Genetic determinants of endophytism in the Arabidopsis root mycobiome.</title>
        <authorList>
            <person name="Mesny F."/>
            <person name="Miyauchi S."/>
            <person name="Thiergart T."/>
            <person name="Pickel B."/>
            <person name="Atanasova L."/>
            <person name="Karlsson M."/>
            <person name="Huettel B."/>
            <person name="Barry K.W."/>
            <person name="Haridas S."/>
            <person name="Chen C."/>
            <person name="Bauer D."/>
            <person name="Andreopoulos W."/>
            <person name="Pangilinan J."/>
            <person name="LaButti K."/>
            <person name="Riley R."/>
            <person name="Lipzen A."/>
            <person name="Clum A."/>
            <person name="Drula E."/>
            <person name="Henrissat B."/>
            <person name="Kohler A."/>
            <person name="Grigoriev I.V."/>
            <person name="Martin F.M."/>
            <person name="Hacquard S."/>
        </authorList>
    </citation>
    <scope>NUCLEOTIDE SEQUENCE</scope>
    <source>
        <strain evidence="2">FSSC 5 MPI-SDFR-AT-0091</strain>
    </source>
</reference>
<gene>
    <name evidence="2" type="ORF">B0J15DRAFT_484740</name>
</gene>
<comment type="caution">
    <text evidence="2">The sequence shown here is derived from an EMBL/GenBank/DDBJ whole genome shotgun (WGS) entry which is preliminary data.</text>
</comment>
<accession>A0A9P9KZT7</accession>
<evidence type="ECO:0000313" key="2">
    <source>
        <dbReference type="EMBL" id="KAH7271353.1"/>
    </source>
</evidence>